<dbReference type="CDD" id="cd03801">
    <property type="entry name" value="GT4_PimA-like"/>
    <property type="match status" value="1"/>
</dbReference>
<keyword evidence="2" id="KW-0808">Transferase</keyword>
<name>A0A7G9SUR4_9GAMM</name>
<dbReference type="Pfam" id="PF13692">
    <property type="entry name" value="Glyco_trans_1_4"/>
    <property type="match status" value="1"/>
</dbReference>
<protein>
    <submittedName>
        <fullName evidence="2">Glycosyltransferase</fullName>
    </submittedName>
</protein>
<dbReference type="AlphaFoldDB" id="A0A7G9SUR4"/>
<dbReference type="EMBL" id="CP060719">
    <property type="protein sequence ID" value="QNN71589.1"/>
    <property type="molecule type" value="Genomic_DNA"/>
</dbReference>
<keyword evidence="3" id="KW-1185">Reference proteome</keyword>
<dbReference type="CDD" id="cd04186">
    <property type="entry name" value="GT_2_like_c"/>
    <property type="match status" value="1"/>
</dbReference>
<accession>A0A7G9SUR4</accession>
<evidence type="ECO:0000313" key="2">
    <source>
        <dbReference type="EMBL" id="QNN71589.1"/>
    </source>
</evidence>
<evidence type="ECO:0000259" key="1">
    <source>
        <dbReference type="Pfam" id="PF00535"/>
    </source>
</evidence>
<gene>
    <name evidence="2" type="ORF">H9L16_07605</name>
</gene>
<dbReference type="Gene3D" id="3.40.50.2000">
    <property type="entry name" value="Glycogen Phosphorylase B"/>
    <property type="match status" value="1"/>
</dbReference>
<feature type="domain" description="Glycosyltransferase 2-like" evidence="1">
    <location>
        <begin position="64"/>
        <end position="185"/>
    </location>
</feature>
<dbReference type="GO" id="GO:0016740">
    <property type="term" value="F:transferase activity"/>
    <property type="evidence" value="ECO:0007669"/>
    <property type="project" value="UniProtKB-KW"/>
</dbReference>
<dbReference type="InterPro" id="IPR029044">
    <property type="entry name" value="Nucleotide-diphossugar_trans"/>
</dbReference>
<dbReference type="SUPFAM" id="SSF53448">
    <property type="entry name" value="Nucleotide-diphospho-sugar transferases"/>
    <property type="match status" value="1"/>
</dbReference>
<sequence length="713" mass="79734">MAALRGSAVEVALPQRPHPFLATALRWQEPSARVAPDQPHQTGEPAAGVFAGIAFPEVDGPRVTVVIPTYGKPDYTARCLLSIQRSGDVASFEVLLLEDASGDGAMEALRAIPGLRYHENKENLGFLRSCNQALQLARGEFICLLNNDTEVQPGWLDALLRTFDTHPDAGLVGAKLVYPDGRLQEAGGIVWSDATAWNYGRLQDPAAPEFCYAKEVDYVSGACIMLPAGLFRRLGGFDEFYCPAYCEDTDLAFRVRAVGQRVMMQPEAVVIHHEGISHGTDEATGVKAWQVVNQGKFRERWAQTLQHEHFRNAEHPFLARDRSALKKTVLVIDHYVPQPDRDAGSRTMWQFMQLFLAHGMNVKFWPENLWRDPVYTQRLQQAGVEVMYGPAWANGFERWLEQADGAIDYVLLSRPHVTQPLLQALRRRTRAKLLYYGHDIHHLRILSEYALTGDKALLPEAERLRALEEAVWRSVDVAYYPADAETNHVRTWLTANNVNSLAATIPVYAFDSFPEDPWNNLDERRDVLFVAGFAHGPNADAAAWLVNEVMPRLWRRHPRLRLSLVGSNPTSAVVALASERVEVTGFVDDDELQRRYRSARVAVAPLRYGGGMKGKVVEAMRFGLPCVTTPIGKQGLEDVDDWLAAHQDPDAFADAVFRLLEDDAAWQHASVSSQAHARRHFSSEAMWQVVGRAIDPAPYESADVRRVQLRGAA</sequence>
<dbReference type="PANTHER" id="PTHR43179:SF7">
    <property type="entry name" value="RHAMNOSYLTRANSFERASE WBBL"/>
    <property type="match status" value="1"/>
</dbReference>
<dbReference type="KEGG" id="tcn:H9L16_07605"/>
<organism evidence="2 3">
    <name type="scientific">Thermomonas carbonis</name>
    <dbReference type="NCBI Taxonomy" id="1463158"/>
    <lineage>
        <taxon>Bacteria</taxon>
        <taxon>Pseudomonadati</taxon>
        <taxon>Pseudomonadota</taxon>
        <taxon>Gammaproteobacteria</taxon>
        <taxon>Lysobacterales</taxon>
        <taxon>Lysobacteraceae</taxon>
        <taxon>Thermomonas</taxon>
    </lineage>
</organism>
<reference evidence="2 3" key="1">
    <citation type="submission" date="2020-08" db="EMBL/GenBank/DDBJ databases">
        <title>Genome sequence of Thermomonas carbonis KCTC 42013T.</title>
        <authorList>
            <person name="Hyun D.-W."/>
            <person name="Bae J.-W."/>
        </authorList>
    </citation>
    <scope>NUCLEOTIDE SEQUENCE [LARGE SCALE GENOMIC DNA]</scope>
    <source>
        <strain evidence="2 3">KCTC 42013</strain>
    </source>
</reference>
<dbReference type="SUPFAM" id="SSF53756">
    <property type="entry name" value="UDP-Glycosyltransferase/glycogen phosphorylase"/>
    <property type="match status" value="1"/>
</dbReference>
<dbReference type="PANTHER" id="PTHR43179">
    <property type="entry name" value="RHAMNOSYLTRANSFERASE WBBL"/>
    <property type="match status" value="1"/>
</dbReference>
<dbReference type="Pfam" id="PF00535">
    <property type="entry name" value="Glycos_transf_2"/>
    <property type="match status" value="1"/>
</dbReference>
<dbReference type="Proteomes" id="UP000515804">
    <property type="component" value="Chromosome"/>
</dbReference>
<proteinExistence type="predicted"/>
<dbReference type="Gene3D" id="3.90.550.10">
    <property type="entry name" value="Spore Coat Polysaccharide Biosynthesis Protein SpsA, Chain A"/>
    <property type="match status" value="1"/>
</dbReference>
<dbReference type="InterPro" id="IPR001173">
    <property type="entry name" value="Glyco_trans_2-like"/>
</dbReference>
<evidence type="ECO:0000313" key="3">
    <source>
        <dbReference type="Proteomes" id="UP000515804"/>
    </source>
</evidence>